<organism evidence="5 6">
    <name type="scientific">Lacticaseibacillus sharpeae JCM 1186 = DSM 20505</name>
    <dbReference type="NCBI Taxonomy" id="1291052"/>
    <lineage>
        <taxon>Bacteria</taxon>
        <taxon>Bacillati</taxon>
        <taxon>Bacillota</taxon>
        <taxon>Bacilli</taxon>
        <taxon>Lactobacillales</taxon>
        <taxon>Lactobacillaceae</taxon>
        <taxon>Lacticaseibacillus</taxon>
    </lineage>
</organism>
<evidence type="ECO:0000313" key="6">
    <source>
        <dbReference type="Proteomes" id="UP000051679"/>
    </source>
</evidence>
<dbReference type="AlphaFoldDB" id="A0A0R1ZJ50"/>
<dbReference type="PANTHER" id="PTHR44846:SF1">
    <property type="entry name" value="MANNOSYL-D-GLYCERATE TRANSPORT_METABOLISM SYSTEM REPRESSOR MNGR-RELATED"/>
    <property type="match status" value="1"/>
</dbReference>
<gene>
    <name evidence="5" type="ORF">FC18_GL000607</name>
</gene>
<evidence type="ECO:0000256" key="2">
    <source>
        <dbReference type="ARBA" id="ARBA00023125"/>
    </source>
</evidence>
<dbReference type="InterPro" id="IPR050679">
    <property type="entry name" value="Bact_HTH_transcr_reg"/>
</dbReference>
<dbReference type="SMART" id="SM00345">
    <property type="entry name" value="HTH_GNTR"/>
    <property type="match status" value="1"/>
</dbReference>
<feature type="domain" description="HTH gntR-type" evidence="4">
    <location>
        <begin position="3"/>
        <end position="71"/>
    </location>
</feature>
<dbReference type="InterPro" id="IPR011663">
    <property type="entry name" value="UTRA"/>
</dbReference>
<dbReference type="SMART" id="SM00866">
    <property type="entry name" value="UTRA"/>
    <property type="match status" value="1"/>
</dbReference>
<dbReference type="SUPFAM" id="SSF64288">
    <property type="entry name" value="Chorismate lyase-like"/>
    <property type="match status" value="1"/>
</dbReference>
<comment type="caution">
    <text evidence="5">The sequence shown here is derived from an EMBL/GenBank/DDBJ whole genome shotgun (WGS) entry which is preliminary data.</text>
</comment>
<dbReference type="PROSITE" id="PS50949">
    <property type="entry name" value="HTH_GNTR"/>
    <property type="match status" value="1"/>
</dbReference>
<keyword evidence="3" id="KW-0804">Transcription</keyword>
<dbReference type="InterPro" id="IPR036390">
    <property type="entry name" value="WH_DNA-bd_sf"/>
</dbReference>
<dbReference type="PRINTS" id="PR00035">
    <property type="entry name" value="HTHGNTR"/>
</dbReference>
<dbReference type="Gene3D" id="3.40.1410.10">
    <property type="entry name" value="Chorismate lyase-like"/>
    <property type="match status" value="1"/>
</dbReference>
<reference evidence="5 6" key="1">
    <citation type="journal article" date="2015" name="Genome Announc.">
        <title>Expanding the biotechnology potential of lactobacilli through comparative genomics of 213 strains and associated genera.</title>
        <authorList>
            <person name="Sun Z."/>
            <person name="Harris H.M."/>
            <person name="McCann A."/>
            <person name="Guo C."/>
            <person name="Argimon S."/>
            <person name="Zhang W."/>
            <person name="Yang X."/>
            <person name="Jeffery I.B."/>
            <person name="Cooney J.C."/>
            <person name="Kagawa T.F."/>
            <person name="Liu W."/>
            <person name="Song Y."/>
            <person name="Salvetti E."/>
            <person name="Wrobel A."/>
            <person name="Rasinkangas P."/>
            <person name="Parkhill J."/>
            <person name="Rea M.C."/>
            <person name="O'Sullivan O."/>
            <person name="Ritari J."/>
            <person name="Douillard F.P."/>
            <person name="Paul Ross R."/>
            <person name="Yang R."/>
            <person name="Briner A.E."/>
            <person name="Felis G.E."/>
            <person name="de Vos W.M."/>
            <person name="Barrangou R."/>
            <person name="Klaenhammer T.R."/>
            <person name="Caufield P.W."/>
            <person name="Cui Y."/>
            <person name="Zhang H."/>
            <person name="O'Toole P.W."/>
        </authorList>
    </citation>
    <scope>NUCLEOTIDE SEQUENCE [LARGE SCALE GENOMIC DNA]</scope>
    <source>
        <strain evidence="5 6">DSM 20505</strain>
    </source>
</reference>
<dbReference type="PATRIC" id="fig|1291052.5.peg.619"/>
<keyword evidence="2" id="KW-0238">DNA-binding</keyword>
<accession>A0A0R1ZJ50</accession>
<dbReference type="InterPro" id="IPR028978">
    <property type="entry name" value="Chorismate_lyase_/UTRA_dom_sf"/>
</dbReference>
<dbReference type="OrthoDB" id="9815017at2"/>
<evidence type="ECO:0000313" key="5">
    <source>
        <dbReference type="EMBL" id="KRM54386.1"/>
    </source>
</evidence>
<dbReference type="GO" id="GO:0003700">
    <property type="term" value="F:DNA-binding transcription factor activity"/>
    <property type="evidence" value="ECO:0007669"/>
    <property type="project" value="InterPro"/>
</dbReference>
<dbReference type="GO" id="GO:0003677">
    <property type="term" value="F:DNA binding"/>
    <property type="evidence" value="ECO:0007669"/>
    <property type="project" value="UniProtKB-KW"/>
</dbReference>
<dbReference type="GO" id="GO:0045892">
    <property type="term" value="P:negative regulation of DNA-templated transcription"/>
    <property type="evidence" value="ECO:0007669"/>
    <property type="project" value="TreeGrafter"/>
</dbReference>
<protein>
    <submittedName>
        <fullName evidence="5">Transcriptional regulator</fullName>
    </submittedName>
</protein>
<dbReference type="FunFam" id="1.10.10.10:FF:000079">
    <property type="entry name" value="GntR family transcriptional regulator"/>
    <property type="match status" value="1"/>
</dbReference>
<dbReference type="Pfam" id="PF00392">
    <property type="entry name" value="GntR"/>
    <property type="match status" value="1"/>
</dbReference>
<dbReference type="Proteomes" id="UP000051679">
    <property type="component" value="Unassembled WGS sequence"/>
</dbReference>
<keyword evidence="1" id="KW-0805">Transcription regulation</keyword>
<evidence type="ECO:0000256" key="3">
    <source>
        <dbReference type="ARBA" id="ARBA00023163"/>
    </source>
</evidence>
<dbReference type="InterPro" id="IPR036388">
    <property type="entry name" value="WH-like_DNA-bd_sf"/>
</dbReference>
<dbReference type="RefSeq" id="WP_054675896.1">
    <property type="nucleotide sequence ID" value="NZ_AYYO01000056.1"/>
</dbReference>
<dbReference type="CDD" id="cd07377">
    <property type="entry name" value="WHTH_GntR"/>
    <property type="match status" value="1"/>
</dbReference>
<dbReference type="SUPFAM" id="SSF46785">
    <property type="entry name" value="Winged helix' DNA-binding domain"/>
    <property type="match status" value="1"/>
</dbReference>
<dbReference type="Gene3D" id="1.10.10.10">
    <property type="entry name" value="Winged helix-like DNA-binding domain superfamily/Winged helix DNA-binding domain"/>
    <property type="match status" value="1"/>
</dbReference>
<sequence>MTVPKYRTIEQDLKRKITDGTYAKGSLIPKEMELAAEYAVSRPTIRQAVQELVNQGLLEKKRKRGTIVCQNKIAQEFTHVIKSYDAEMHEKGLQTATRVLDFKLEHAHDDVAFALNLTPGADVYKLERLRSAQGEPVVLVTTYIPAAVDADLLDVDFTTESLYPELKARGYQVAHVHRKLELSTATPTVANMLEVRTGAPLFYFHTYGSTKAGQVVEYSTALYRGDTSYFEISLDND</sequence>
<dbReference type="STRING" id="1291052.FC18_GL000607"/>
<dbReference type="Pfam" id="PF07702">
    <property type="entry name" value="UTRA"/>
    <property type="match status" value="1"/>
</dbReference>
<evidence type="ECO:0000259" key="4">
    <source>
        <dbReference type="PROSITE" id="PS50949"/>
    </source>
</evidence>
<name>A0A0R1ZJ50_9LACO</name>
<evidence type="ECO:0000256" key="1">
    <source>
        <dbReference type="ARBA" id="ARBA00023015"/>
    </source>
</evidence>
<dbReference type="InterPro" id="IPR000524">
    <property type="entry name" value="Tscrpt_reg_HTH_GntR"/>
</dbReference>
<proteinExistence type="predicted"/>
<dbReference type="PANTHER" id="PTHR44846">
    <property type="entry name" value="MANNOSYL-D-GLYCERATE TRANSPORT/METABOLISM SYSTEM REPRESSOR MNGR-RELATED"/>
    <property type="match status" value="1"/>
</dbReference>
<dbReference type="EMBL" id="AYYO01000056">
    <property type="protein sequence ID" value="KRM54386.1"/>
    <property type="molecule type" value="Genomic_DNA"/>
</dbReference>
<keyword evidence="6" id="KW-1185">Reference proteome</keyword>